<accession>A0A5C5V122</accession>
<dbReference type="AlphaFoldDB" id="A0A5C5V122"/>
<dbReference type="Proteomes" id="UP000316714">
    <property type="component" value="Unassembled WGS sequence"/>
</dbReference>
<comment type="caution">
    <text evidence="1">The sequence shown here is derived from an EMBL/GenBank/DDBJ whole genome shotgun (WGS) entry which is preliminary data.</text>
</comment>
<gene>
    <name evidence="1" type="ORF">KOR34_40080</name>
</gene>
<name>A0A5C5V122_9BACT</name>
<dbReference type="EMBL" id="SIHJ01000003">
    <property type="protein sequence ID" value="TWT32246.1"/>
    <property type="molecule type" value="Genomic_DNA"/>
</dbReference>
<evidence type="ECO:0000313" key="2">
    <source>
        <dbReference type="Proteomes" id="UP000316714"/>
    </source>
</evidence>
<reference evidence="1 2" key="1">
    <citation type="submission" date="2019-02" db="EMBL/GenBank/DDBJ databases">
        <title>Deep-cultivation of Planctomycetes and their phenomic and genomic characterization uncovers novel biology.</title>
        <authorList>
            <person name="Wiegand S."/>
            <person name="Jogler M."/>
            <person name="Boedeker C."/>
            <person name="Pinto D."/>
            <person name="Vollmers J."/>
            <person name="Rivas-Marin E."/>
            <person name="Kohn T."/>
            <person name="Peeters S.H."/>
            <person name="Heuer A."/>
            <person name="Rast P."/>
            <person name="Oberbeckmann S."/>
            <person name="Bunk B."/>
            <person name="Jeske O."/>
            <person name="Meyerdierks A."/>
            <person name="Storesund J.E."/>
            <person name="Kallscheuer N."/>
            <person name="Luecker S."/>
            <person name="Lage O.M."/>
            <person name="Pohl T."/>
            <person name="Merkel B.J."/>
            <person name="Hornburger P."/>
            <person name="Mueller R.-W."/>
            <person name="Bruemmer F."/>
            <person name="Labrenz M."/>
            <person name="Spormann A.M."/>
            <person name="Op Den Camp H."/>
            <person name="Overmann J."/>
            <person name="Amann R."/>
            <person name="Jetten M.S.M."/>
            <person name="Mascher T."/>
            <person name="Medema M.H."/>
            <person name="Devos D.P."/>
            <person name="Kaster A.-K."/>
            <person name="Ovreas L."/>
            <person name="Rohde M."/>
            <person name="Galperin M.Y."/>
            <person name="Jogler C."/>
        </authorList>
    </citation>
    <scope>NUCLEOTIDE SEQUENCE [LARGE SCALE GENOMIC DNA]</scope>
    <source>
        <strain evidence="1 2">KOR34</strain>
    </source>
</reference>
<keyword evidence="2" id="KW-1185">Reference proteome</keyword>
<protein>
    <submittedName>
        <fullName evidence="1">Uncharacterized protein</fullName>
    </submittedName>
</protein>
<evidence type="ECO:0000313" key="1">
    <source>
        <dbReference type="EMBL" id="TWT32246.1"/>
    </source>
</evidence>
<proteinExistence type="predicted"/>
<organism evidence="1 2">
    <name type="scientific">Posidoniimonas corsicana</name>
    <dbReference type="NCBI Taxonomy" id="1938618"/>
    <lineage>
        <taxon>Bacteria</taxon>
        <taxon>Pseudomonadati</taxon>
        <taxon>Planctomycetota</taxon>
        <taxon>Planctomycetia</taxon>
        <taxon>Pirellulales</taxon>
        <taxon>Lacipirellulaceae</taxon>
        <taxon>Posidoniimonas</taxon>
    </lineage>
</organism>
<dbReference type="RefSeq" id="WP_197531608.1">
    <property type="nucleotide sequence ID" value="NZ_SIHJ01000003.1"/>
</dbReference>
<sequence length="150" mass="16857">MPTLNEGDAKMLALILQDGECTAEISDSAFSVQYSWLRKLRPSTYFKSLAPGVVGRLMQLGGVDGIDGEATFRVGPGSTGTGRYVFDFDQKWVRIRREQERILILVRDNRKGLNEKVPQPSYEEARCGRCNGVLRTPLAKQCLNCGYDWH</sequence>